<proteinExistence type="predicted"/>
<gene>
    <name evidence="3" type="ORF">BCF55_1377</name>
</gene>
<feature type="transmembrane region" description="Helical" evidence="1">
    <location>
        <begin position="120"/>
        <end position="142"/>
    </location>
</feature>
<evidence type="ECO:0000259" key="2">
    <source>
        <dbReference type="Pfam" id="PF04608"/>
    </source>
</evidence>
<dbReference type="InterPro" id="IPR026037">
    <property type="entry name" value="PgpA"/>
</dbReference>
<dbReference type="PIRSF" id="PIRSF006162">
    <property type="entry name" value="PgpA"/>
    <property type="match status" value="1"/>
</dbReference>
<keyword evidence="1" id="KW-1133">Transmembrane helix</keyword>
<dbReference type="AlphaFoldDB" id="A0A497XQ48"/>
<dbReference type="InterPro" id="IPR036681">
    <property type="entry name" value="PgpA-like_sf"/>
</dbReference>
<sequence>MLHEFIATGFFVGRLAYAPGTLGTLLGVPLVYLVSFNSWTVITTVVALFVVGLVSSNEVIKLTGDQDPEEVVIDEIVGYIACFTFVEPTLKTYILAFILFRLLDIFKPFPINLFEKLHGAYGVMMDDLVAGIITSIILFLLLK</sequence>
<dbReference type="InterPro" id="IPR007686">
    <property type="entry name" value="YutG/PgpA"/>
</dbReference>
<feature type="transmembrane region" description="Helical" evidence="1">
    <location>
        <begin position="76"/>
        <end position="100"/>
    </location>
</feature>
<dbReference type="SUPFAM" id="SSF101307">
    <property type="entry name" value="YutG-like"/>
    <property type="match status" value="1"/>
</dbReference>
<dbReference type="GO" id="GO:0006629">
    <property type="term" value="P:lipid metabolic process"/>
    <property type="evidence" value="ECO:0007669"/>
    <property type="project" value="InterPro"/>
</dbReference>
<evidence type="ECO:0000313" key="3">
    <source>
        <dbReference type="EMBL" id="RLJ71085.1"/>
    </source>
</evidence>
<dbReference type="Proteomes" id="UP000267841">
    <property type="component" value="Unassembled WGS sequence"/>
</dbReference>
<dbReference type="EMBL" id="RCCJ01000001">
    <property type="protein sequence ID" value="RLJ71085.1"/>
    <property type="molecule type" value="Genomic_DNA"/>
</dbReference>
<dbReference type="PANTHER" id="PTHR36305:SF1">
    <property type="entry name" value="PHOSPHATIDYLGLYCEROPHOSPHATASE A"/>
    <property type="match status" value="1"/>
</dbReference>
<protein>
    <submittedName>
        <fullName evidence="3">Phosphatidylglycerophosphatase A</fullName>
    </submittedName>
</protein>
<keyword evidence="1" id="KW-0812">Transmembrane</keyword>
<reference evidence="3 4" key="1">
    <citation type="submission" date="2018-10" db="EMBL/GenBank/DDBJ databases">
        <title>Genomic Encyclopedia of Archaeal and Bacterial Type Strains, Phase II (KMG-II): from individual species to whole genera.</title>
        <authorList>
            <person name="Goeker M."/>
        </authorList>
    </citation>
    <scope>NUCLEOTIDE SEQUENCE [LARGE SCALE GENOMIC DNA]</scope>
    <source>
        <strain evidence="3 4">DSM 16510</strain>
    </source>
</reference>
<organism evidence="3 4">
    <name type="scientific">Hydrogenivirga caldilitoris</name>
    <dbReference type="NCBI Taxonomy" id="246264"/>
    <lineage>
        <taxon>Bacteria</taxon>
        <taxon>Pseudomonadati</taxon>
        <taxon>Aquificota</taxon>
        <taxon>Aquificia</taxon>
        <taxon>Aquificales</taxon>
        <taxon>Aquificaceae</taxon>
        <taxon>Hydrogenivirga</taxon>
    </lineage>
</organism>
<dbReference type="GO" id="GO:0008962">
    <property type="term" value="F:phosphatidylglycerophosphatase activity"/>
    <property type="evidence" value="ECO:0007669"/>
    <property type="project" value="InterPro"/>
</dbReference>
<comment type="caution">
    <text evidence="3">The sequence shown here is derived from an EMBL/GenBank/DDBJ whole genome shotgun (WGS) entry which is preliminary data.</text>
</comment>
<dbReference type="PANTHER" id="PTHR36305">
    <property type="entry name" value="PHOSPHATIDYLGLYCEROPHOSPHATASE A"/>
    <property type="match status" value="1"/>
</dbReference>
<keyword evidence="1" id="KW-0472">Membrane</keyword>
<evidence type="ECO:0000256" key="1">
    <source>
        <dbReference type="SAM" id="Phobius"/>
    </source>
</evidence>
<dbReference type="OrthoDB" id="9804091at2"/>
<keyword evidence="4" id="KW-1185">Reference proteome</keyword>
<dbReference type="Pfam" id="PF04608">
    <property type="entry name" value="PgpA"/>
    <property type="match status" value="1"/>
</dbReference>
<evidence type="ECO:0000313" key="4">
    <source>
        <dbReference type="Proteomes" id="UP000267841"/>
    </source>
</evidence>
<dbReference type="RefSeq" id="WP_121011908.1">
    <property type="nucleotide sequence ID" value="NZ_RCCJ01000001.1"/>
</dbReference>
<feature type="domain" description="YutG/PgpA" evidence="2">
    <location>
        <begin position="5"/>
        <end position="141"/>
    </location>
</feature>
<name>A0A497XQ48_9AQUI</name>
<accession>A0A497XQ48</accession>
<feature type="transmembrane region" description="Helical" evidence="1">
    <location>
        <begin position="30"/>
        <end position="55"/>
    </location>
</feature>
<dbReference type="CDD" id="cd06971">
    <property type="entry name" value="PgpA"/>
    <property type="match status" value="1"/>
</dbReference>